<dbReference type="OrthoDB" id="543442at2759"/>
<accession>A0A6G1D875</accession>
<evidence type="ECO:0000313" key="2">
    <source>
        <dbReference type="EMBL" id="KAF0908334.1"/>
    </source>
</evidence>
<proteinExistence type="predicted"/>
<gene>
    <name evidence="2" type="ORF">E2562_024748</name>
</gene>
<keyword evidence="3" id="KW-1185">Reference proteome</keyword>
<organism evidence="2 3">
    <name type="scientific">Oryza meyeriana var. granulata</name>
    <dbReference type="NCBI Taxonomy" id="110450"/>
    <lineage>
        <taxon>Eukaryota</taxon>
        <taxon>Viridiplantae</taxon>
        <taxon>Streptophyta</taxon>
        <taxon>Embryophyta</taxon>
        <taxon>Tracheophyta</taxon>
        <taxon>Spermatophyta</taxon>
        <taxon>Magnoliopsida</taxon>
        <taxon>Liliopsida</taxon>
        <taxon>Poales</taxon>
        <taxon>Poaceae</taxon>
        <taxon>BOP clade</taxon>
        <taxon>Oryzoideae</taxon>
        <taxon>Oryzeae</taxon>
        <taxon>Oryzinae</taxon>
        <taxon>Oryza</taxon>
        <taxon>Oryza meyeriana</taxon>
    </lineage>
</organism>
<reference evidence="2 3" key="1">
    <citation type="submission" date="2019-11" db="EMBL/GenBank/DDBJ databases">
        <title>Whole genome sequence of Oryza granulata.</title>
        <authorList>
            <person name="Li W."/>
        </authorList>
    </citation>
    <scope>NUCLEOTIDE SEQUENCE [LARGE SCALE GENOMIC DNA]</scope>
    <source>
        <strain evidence="3">cv. Menghai</strain>
        <tissue evidence="2">Leaf</tissue>
    </source>
</reference>
<name>A0A6G1D875_9ORYZ</name>
<dbReference type="AlphaFoldDB" id="A0A6G1D875"/>
<dbReference type="EMBL" id="SPHZ02000007">
    <property type="protein sequence ID" value="KAF0908334.1"/>
    <property type="molecule type" value="Genomic_DNA"/>
</dbReference>
<evidence type="ECO:0000256" key="1">
    <source>
        <dbReference type="SAM" id="MobiDB-lite"/>
    </source>
</evidence>
<feature type="region of interest" description="Disordered" evidence="1">
    <location>
        <begin position="20"/>
        <end position="42"/>
    </location>
</feature>
<evidence type="ECO:0000313" key="3">
    <source>
        <dbReference type="Proteomes" id="UP000479710"/>
    </source>
</evidence>
<dbReference type="Proteomes" id="UP000479710">
    <property type="component" value="Unassembled WGS sequence"/>
</dbReference>
<sequence length="90" mass="9582">MPFRRAAAYLLRRPAAGRPLRLPPSTHRLHQGVGTHGRGLPAHTTALPLPPVAHDGHDAILGGYEAWMISGRPPRISSAQVAVGLGCHTM</sequence>
<comment type="caution">
    <text evidence="2">The sequence shown here is derived from an EMBL/GenBank/DDBJ whole genome shotgun (WGS) entry which is preliminary data.</text>
</comment>
<protein>
    <submittedName>
        <fullName evidence="2">Uncharacterized protein</fullName>
    </submittedName>
</protein>